<dbReference type="EMBL" id="WBVM01000001">
    <property type="protein sequence ID" value="KAB2813133.1"/>
    <property type="molecule type" value="Genomic_DNA"/>
</dbReference>
<sequence>MSLPAFRVEDLRVYDFEFDGLPHAMVRVRLDQGVTGFGEASDGYGFAHPGLLRTIVQDVLAPLLGRPGLVSVPQVAGLLKAELRRRPGLAGPVGHAVSAVEMALWDAVGRRDGLSVRSMLGGHRERLGVYASSHFLFQGDADWHVRHLEPWLARGVSAAKLRLGLDWRTDLATLAQVRDRLGPAVDIFVDGTEHYSLDTALRVSRALADLGVSMFEEPIPQERHLGVQRLVDQSAVAIGYGEHFGMAGDYDRALRDGRADVLQPDPATSGGLLEMLRIGELAALAGVPVMPHSAAGPVAFAANLHASSALTTLRLVEFPYSMAEPWHEILDANPFTLEHLEAGAFAVPTGPGLGIEVDEAALAGRSTRVLDIEVPPSTAAWTDWSQGNV</sequence>
<evidence type="ECO:0000256" key="1">
    <source>
        <dbReference type="ARBA" id="ARBA00023239"/>
    </source>
</evidence>
<dbReference type="PANTHER" id="PTHR48080:SF2">
    <property type="entry name" value="D-GALACTONATE DEHYDRATASE"/>
    <property type="match status" value="1"/>
</dbReference>
<dbReference type="PANTHER" id="PTHR48080">
    <property type="entry name" value="D-GALACTONATE DEHYDRATASE-RELATED"/>
    <property type="match status" value="1"/>
</dbReference>
<comment type="caution">
    <text evidence="3">The sequence shown here is derived from an EMBL/GenBank/DDBJ whole genome shotgun (WGS) entry which is preliminary data.</text>
</comment>
<dbReference type="InterPro" id="IPR034593">
    <property type="entry name" value="DgoD-like"/>
</dbReference>
<dbReference type="InterPro" id="IPR029017">
    <property type="entry name" value="Enolase-like_N"/>
</dbReference>
<organism evidence="3 4">
    <name type="scientific">Nocardioides simplex</name>
    <name type="common">Arthrobacter simplex</name>
    <dbReference type="NCBI Taxonomy" id="2045"/>
    <lineage>
        <taxon>Bacteria</taxon>
        <taxon>Bacillati</taxon>
        <taxon>Actinomycetota</taxon>
        <taxon>Actinomycetes</taxon>
        <taxon>Propionibacteriales</taxon>
        <taxon>Nocardioidaceae</taxon>
        <taxon>Pimelobacter</taxon>
    </lineage>
</organism>
<dbReference type="InterPro" id="IPR036849">
    <property type="entry name" value="Enolase-like_C_sf"/>
</dbReference>
<dbReference type="SFLD" id="SFLDS00001">
    <property type="entry name" value="Enolase"/>
    <property type="match status" value="1"/>
</dbReference>
<reference evidence="3 4" key="1">
    <citation type="submission" date="2019-09" db="EMBL/GenBank/DDBJ databases">
        <title>Pimelobacter sp. isolated from Paulinella.</title>
        <authorList>
            <person name="Jeong S.E."/>
        </authorList>
    </citation>
    <scope>NUCLEOTIDE SEQUENCE [LARGE SCALE GENOMIC DNA]</scope>
    <source>
        <strain evidence="3 4">Pch-N</strain>
    </source>
</reference>
<gene>
    <name evidence="3" type="ORF">F9L07_15760</name>
</gene>
<dbReference type="Gene3D" id="3.30.390.10">
    <property type="entry name" value="Enolase-like, N-terminal domain"/>
    <property type="match status" value="1"/>
</dbReference>
<proteinExistence type="predicted"/>
<protein>
    <submittedName>
        <fullName evidence="3">Mandelate racemase/muconate lactonizing enzyme family protein</fullName>
    </submittedName>
</protein>
<evidence type="ECO:0000313" key="4">
    <source>
        <dbReference type="Proteomes" id="UP000449906"/>
    </source>
</evidence>
<dbReference type="InterPro" id="IPR013342">
    <property type="entry name" value="Mandelate_racemase_C"/>
</dbReference>
<dbReference type="GO" id="GO:0016829">
    <property type="term" value="F:lyase activity"/>
    <property type="evidence" value="ECO:0007669"/>
    <property type="project" value="UniProtKB-KW"/>
</dbReference>
<dbReference type="Gene3D" id="3.20.20.120">
    <property type="entry name" value="Enolase-like C-terminal domain"/>
    <property type="match status" value="1"/>
</dbReference>
<dbReference type="CDD" id="cd03316">
    <property type="entry name" value="MR_like"/>
    <property type="match status" value="1"/>
</dbReference>
<dbReference type="InterPro" id="IPR013341">
    <property type="entry name" value="Mandelate_racemase_N_dom"/>
</dbReference>
<dbReference type="Pfam" id="PF13378">
    <property type="entry name" value="MR_MLE_C"/>
    <property type="match status" value="1"/>
</dbReference>
<evidence type="ECO:0000259" key="2">
    <source>
        <dbReference type="SMART" id="SM00922"/>
    </source>
</evidence>
<name>A0A7J5E4N7_NOCSI</name>
<dbReference type="SFLD" id="SFLDG00179">
    <property type="entry name" value="mandelate_racemase"/>
    <property type="match status" value="1"/>
</dbReference>
<dbReference type="SUPFAM" id="SSF54826">
    <property type="entry name" value="Enolase N-terminal domain-like"/>
    <property type="match status" value="1"/>
</dbReference>
<dbReference type="AlphaFoldDB" id="A0A7J5E4N7"/>
<dbReference type="RefSeq" id="WP_151580434.1">
    <property type="nucleotide sequence ID" value="NZ_WBVM01000001.1"/>
</dbReference>
<accession>A0A7J5E4N7</accession>
<evidence type="ECO:0000313" key="3">
    <source>
        <dbReference type="EMBL" id="KAB2813133.1"/>
    </source>
</evidence>
<dbReference type="InterPro" id="IPR029065">
    <property type="entry name" value="Enolase_C-like"/>
</dbReference>
<keyword evidence="1" id="KW-0456">Lyase</keyword>
<dbReference type="Pfam" id="PF02746">
    <property type="entry name" value="MR_MLE_N"/>
    <property type="match status" value="1"/>
</dbReference>
<feature type="domain" description="Mandelate racemase/muconate lactonizing enzyme C-terminal" evidence="2">
    <location>
        <begin position="145"/>
        <end position="237"/>
    </location>
</feature>
<dbReference type="Proteomes" id="UP000449906">
    <property type="component" value="Unassembled WGS sequence"/>
</dbReference>
<dbReference type="SMART" id="SM00922">
    <property type="entry name" value="MR_MLE"/>
    <property type="match status" value="1"/>
</dbReference>
<dbReference type="SUPFAM" id="SSF51604">
    <property type="entry name" value="Enolase C-terminal domain-like"/>
    <property type="match status" value="1"/>
</dbReference>